<protein>
    <submittedName>
        <fullName evidence="1">Uncharacterized protein</fullName>
    </submittedName>
</protein>
<evidence type="ECO:0000313" key="1">
    <source>
        <dbReference type="EMBL" id="MCH93052.1"/>
    </source>
</evidence>
<dbReference type="Proteomes" id="UP000265520">
    <property type="component" value="Unassembled WGS sequence"/>
</dbReference>
<sequence>ICFGPTRNGLVVCAHICTVGGPTSPSLFVGAVVGGRFVLRFWFPPPRRRTQIARPKMTR</sequence>
<dbReference type="EMBL" id="LXQA010024064">
    <property type="protein sequence ID" value="MCH93052.1"/>
    <property type="molecule type" value="Genomic_DNA"/>
</dbReference>
<dbReference type="AlphaFoldDB" id="A0A392N0E5"/>
<proteinExistence type="predicted"/>
<evidence type="ECO:0000313" key="2">
    <source>
        <dbReference type="Proteomes" id="UP000265520"/>
    </source>
</evidence>
<keyword evidence="2" id="KW-1185">Reference proteome</keyword>
<accession>A0A392N0E5</accession>
<comment type="caution">
    <text evidence="1">The sequence shown here is derived from an EMBL/GenBank/DDBJ whole genome shotgun (WGS) entry which is preliminary data.</text>
</comment>
<feature type="non-terminal residue" evidence="1">
    <location>
        <position position="1"/>
    </location>
</feature>
<organism evidence="1 2">
    <name type="scientific">Trifolium medium</name>
    <dbReference type="NCBI Taxonomy" id="97028"/>
    <lineage>
        <taxon>Eukaryota</taxon>
        <taxon>Viridiplantae</taxon>
        <taxon>Streptophyta</taxon>
        <taxon>Embryophyta</taxon>
        <taxon>Tracheophyta</taxon>
        <taxon>Spermatophyta</taxon>
        <taxon>Magnoliopsida</taxon>
        <taxon>eudicotyledons</taxon>
        <taxon>Gunneridae</taxon>
        <taxon>Pentapetalae</taxon>
        <taxon>rosids</taxon>
        <taxon>fabids</taxon>
        <taxon>Fabales</taxon>
        <taxon>Fabaceae</taxon>
        <taxon>Papilionoideae</taxon>
        <taxon>50 kb inversion clade</taxon>
        <taxon>NPAAA clade</taxon>
        <taxon>Hologalegina</taxon>
        <taxon>IRL clade</taxon>
        <taxon>Trifolieae</taxon>
        <taxon>Trifolium</taxon>
    </lineage>
</organism>
<name>A0A392N0E5_9FABA</name>
<reference evidence="1 2" key="1">
    <citation type="journal article" date="2018" name="Front. Plant Sci.">
        <title>Red Clover (Trifolium pratense) and Zigzag Clover (T. medium) - A Picture of Genomic Similarities and Differences.</title>
        <authorList>
            <person name="Dluhosova J."/>
            <person name="Istvanek J."/>
            <person name="Nedelnik J."/>
            <person name="Repkova J."/>
        </authorList>
    </citation>
    <scope>NUCLEOTIDE SEQUENCE [LARGE SCALE GENOMIC DNA]</scope>
    <source>
        <strain evidence="2">cv. 10/8</strain>
        <tissue evidence="1">Leaf</tissue>
    </source>
</reference>